<protein>
    <submittedName>
        <fullName evidence="1">Uncharacterized protein</fullName>
    </submittedName>
</protein>
<dbReference type="EMBL" id="AYRZ02000005">
    <property type="protein sequence ID" value="PHT80725.1"/>
    <property type="molecule type" value="Genomic_DNA"/>
</dbReference>
<organism evidence="1 2">
    <name type="scientific">Capsicum annuum</name>
    <name type="common">Capsicum pepper</name>
    <dbReference type="NCBI Taxonomy" id="4072"/>
    <lineage>
        <taxon>Eukaryota</taxon>
        <taxon>Viridiplantae</taxon>
        <taxon>Streptophyta</taxon>
        <taxon>Embryophyta</taxon>
        <taxon>Tracheophyta</taxon>
        <taxon>Spermatophyta</taxon>
        <taxon>Magnoliopsida</taxon>
        <taxon>eudicotyledons</taxon>
        <taxon>Gunneridae</taxon>
        <taxon>Pentapetalae</taxon>
        <taxon>asterids</taxon>
        <taxon>lamiids</taxon>
        <taxon>Solanales</taxon>
        <taxon>Solanaceae</taxon>
        <taxon>Solanoideae</taxon>
        <taxon>Capsiceae</taxon>
        <taxon>Capsicum</taxon>
    </lineage>
</organism>
<sequence length="177" mass="20521">MVLDIWNLIWRDWVFLKVVVFGLVEFGRDGMDSVEVFGFQVPLVKLNEFGNGLVYWILSLGGYEWFGLRHLVELVKDLLWHHVDGSFGKKKPTDGEIFNENLGLREWIRQAFPRTIMEVVDANLFSEEEQISSKSELSIASMIELALDCTKETPESRITLKDIVKRLNKIKNIFVET</sequence>
<comment type="caution">
    <text evidence="1">The sequence shown here is derived from an EMBL/GenBank/DDBJ whole genome shotgun (WGS) entry which is preliminary data.</text>
</comment>
<dbReference type="Gene3D" id="1.10.510.10">
    <property type="entry name" value="Transferase(Phosphotransferase) domain 1"/>
    <property type="match status" value="1"/>
</dbReference>
<dbReference type="InterPro" id="IPR051564">
    <property type="entry name" value="LRR_receptor-like_kinase"/>
</dbReference>
<name>A0A2G2ZFQ4_CAPAN</name>
<proteinExistence type="predicted"/>
<evidence type="ECO:0000313" key="1">
    <source>
        <dbReference type="EMBL" id="PHT80725.1"/>
    </source>
</evidence>
<gene>
    <name evidence="1" type="ORF">T459_13740</name>
</gene>
<dbReference type="Gramene" id="PHT80725">
    <property type="protein sequence ID" value="PHT80725"/>
    <property type="gene ID" value="T459_13740"/>
</dbReference>
<keyword evidence="2" id="KW-1185">Reference proteome</keyword>
<accession>A0A2G2ZFQ4</accession>
<reference evidence="1 2" key="2">
    <citation type="journal article" date="2017" name="Genome Biol.">
        <title>New reference genome sequences of hot pepper reveal the massive evolution of plant disease-resistance genes by retroduplication.</title>
        <authorList>
            <person name="Kim S."/>
            <person name="Park J."/>
            <person name="Yeom S.I."/>
            <person name="Kim Y.M."/>
            <person name="Seo E."/>
            <person name="Kim K.T."/>
            <person name="Kim M.S."/>
            <person name="Lee J.M."/>
            <person name="Cheong K."/>
            <person name="Shin H.S."/>
            <person name="Kim S.B."/>
            <person name="Han K."/>
            <person name="Lee J."/>
            <person name="Park M."/>
            <person name="Lee H.A."/>
            <person name="Lee H.Y."/>
            <person name="Lee Y."/>
            <person name="Oh S."/>
            <person name="Lee J.H."/>
            <person name="Choi E."/>
            <person name="Choi E."/>
            <person name="Lee S.E."/>
            <person name="Jeon J."/>
            <person name="Kim H."/>
            <person name="Choi G."/>
            <person name="Song H."/>
            <person name="Lee J."/>
            <person name="Lee S.C."/>
            <person name="Kwon J.K."/>
            <person name="Lee H.Y."/>
            <person name="Koo N."/>
            <person name="Hong Y."/>
            <person name="Kim R.W."/>
            <person name="Kang W.H."/>
            <person name="Huh J.H."/>
            <person name="Kang B.C."/>
            <person name="Yang T.J."/>
            <person name="Lee Y.H."/>
            <person name="Bennetzen J.L."/>
            <person name="Choi D."/>
        </authorList>
    </citation>
    <scope>NUCLEOTIDE SEQUENCE [LARGE SCALE GENOMIC DNA]</scope>
    <source>
        <strain evidence="2">cv. CM334</strain>
    </source>
</reference>
<dbReference type="PANTHER" id="PTHR48055">
    <property type="entry name" value="LEUCINE-RICH REPEAT RECEPTOR PROTEIN KINASE EMS1"/>
    <property type="match status" value="1"/>
</dbReference>
<dbReference type="PANTHER" id="PTHR48055:SF52">
    <property type="entry name" value="PROTEIN KINASE DOMAIN-CONTAINING PROTEIN"/>
    <property type="match status" value="1"/>
</dbReference>
<evidence type="ECO:0000313" key="2">
    <source>
        <dbReference type="Proteomes" id="UP000222542"/>
    </source>
</evidence>
<dbReference type="Proteomes" id="UP000222542">
    <property type="component" value="Unassembled WGS sequence"/>
</dbReference>
<dbReference type="AlphaFoldDB" id="A0A2G2ZFQ4"/>
<reference evidence="1 2" key="1">
    <citation type="journal article" date="2014" name="Nat. Genet.">
        <title>Genome sequence of the hot pepper provides insights into the evolution of pungency in Capsicum species.</title>
        <authorList>
            <person name="Kim S."/>
            <person name="Park M."/>
            <person name="Yeom S.I."/>
            <person name="Kim Y.M."/>
            <person name="Lee J.M."/>
            <person name="Lee H.A."/>
            <person name="Seo E."/>
            <person name="Choi J."/>
            <person name="Cheong K."/>
            <person name="Kim K.T."/>
            <person name="Jung K."/>
            <person name="Lee G.W."/>
            <person name="Oh S.K."/>
            <person name="Bae C."/>
            <person name="Kim S.B."/>
            <person name="Lee H.Y."/>
            <person name="Kim S.Y."/>
            <person name="Kim M.S."/>
            <person name="Kang B.C."/>
            <person name="Jo Y.D."/>
            <person name="Yang H.B."/>
            <person name="Jeong H.J."/>
            <person name="Kang W.H."/>
            <person name="Kwon J.K."/>
            <person name="Shin C."/>
            <person name="Lim J.Y."/>
            <person name="Park J.H."/>
            <person name="Huh J.H."/>
            <person name="Kim J.S."/>
            <person name="Kim B.D."/>
            <person name="Cohen O."/>
            <person name="Paran I."/>
            <person name="Suh M.C."/>
            <person name="Lee S.B."/>
            <person name="Kim Y.K."/>
            <person name="Shin Y."/>
            <person name="Noh S.J."/>
            <person name="Park J."/>
            <person name="Seo Y.S."/>
            <person name="Kwon S.Y."/>
            <person name="Kim H.A."/>
            <person name="Park J.M."/>
            <person name="Kim H.J."/>
            <person name="Choi S.B."/>
            <person name="Bosland P.W."/>
            <person name="Reeves G."/>
            <person name="Jo S.H."/>
            <person name="Lee B.W."/>
            <person name="Cho H.T."/>
            <person name="Choi H.S."/>
            <person name="Lee M.S."/>
            <person name="Yu Y."/>
            <person name="Do Choi Y."/>
            <person name="Park B.S."/>
            <person name="van Deynze A."/>
            <person name="Ashrafi H."/>
            <person name="Hill T."/>
            <person name="Kim W.T."/>
            <person name="Pai H.S."/>
            <person name="Ahn H.K."/>
            <person name="Yeam I."/>
            <person name="Giovannoni J.J."/>
            <person name="Rose J.K."/>
            <person name="Sorensen I."/>
            <person name="Lee S.J."/>
            <person name="Kim R.W."/>
            <person name="Choi I.Y."/>
            <person name="Choi B.S."/>
            <person name="Lim J.S."/>
            <person name="Lee Y.H."/>
            <person name="Choi D."/>
        </authorList>
    </citation>
    <scope>NUCLEOTIDE SEQUENCE [LARGE SCALE GENOMIC DNA]</scope>
    <source>
        <strain evidence="2">cv. CM334</strain>
    </source>
</reference>
<dbReference type="STRING" id="4072.A0A2G2ZFQ4"/>